<evidence type="ECO:0000313" key="3">
    <source>
        <dbReference type="EMBL" id="SDL30213.1"/>
    </source>
</evidence>
<proteinExistence type="predicted"/>
<gene>
    <name evidence="3" type="ORF">SAMN04488026_107715</name>
</gene>
<name>A0A1G9IZ33_9RHOB</name>
<keyword evidence="1" id="KW-0732">Signal</keyword>
<protein>
    <recommendedName>
        <fullName evidence="2">DUF4440 domain-containing protein</fullName>
    </recommendedName>
</protein>
<feature type="chain" id="PRO_5011489877" description="DUF4440 domain-containing protein" evidence="1">
    <location>
        <begin position="25"/>
        <end position="146"/>
    </location>
</feature>
<feature type="signal peptide" evidence="1">
    <location>
        <begin position="1"/>
        <end position="24"/>
    </location>
</feature>
<dbReference type="InterPro" id="IPR032710">
    <property type="entry name" value="NTF2-like_dom_sf"/>
</dbReference>
<dbReference type="SUPFAM" id="SSF54427">
    <property type="entry name" value="NTF2-like"/>
    <property type="match status" value="1"/>
</dbReference>
<evidence type="ECO:0000313" key="4">
    <source>
        <dbReference type="Proteomes" id="UP000199382"/>
    </source>
</evidence>
<keyword evidence="4" id="KW-1185">Reference proteome</keyword>
<organism evidence="3 4">
    <name type="scientific">Aliiruegeria lutimaris</name>
    <dbReference type="NCBI Taxonomy" id="571298"/>
    <lineage>
        <taxon>Bacteria</taxon>
        <taxon>Pseudomonadati</taxon>
        <taxon>Pseudomonadota</taxon>
        <taxon>Alphaproteobacteria</taxon>
        <taxon>Rhodobacterales</taxon>
        <taxon>Roseobacteraceae</taxon>
        <taxon>Aliiruegeria</taxon>
    </lineage>
</organism>
<dbReference type="RefSeq" id="WP_170844724.1">
    <property type="nucleotide sequence ID" value="NZ_FNEK01000077.1"/>
</dbReference>
<evidence type="ECO:0000256" key="1">
    <source>
        <dbReference type="SAM" id="SignalP"/>
    </source>
</evidence>
<accession>A0A1G9IZ33</accession>
<reference evidence="3 4" key="1">
    <citation type="submission" date="2016-10" db="EMBL/GenBank/DDBJ databases">
        <authorList>
            <person name="de Groot N.N."/>
        </authorList>
    </citation>
    <scope>NUCLEOTIDE SEQUENCE [LARGE SCALE GENOMIC DNA]</scope>
    <source>
        <strain evidence="3 4">DSM 25294</strain>
    </source>
</reference>
<dbReference type="EMBL" id="FNEK01000077">
    <property type="protein sequence ID" value="SDL30213.1"/>
    <property type="molecule type" value="Genomic_DNA"/>
</dbReference>
<dbReference type="Proteomes" id="UP000199382">
    <property type="component" value="Unassembled WGS sequence"/>
</dbReference>
<dbReference type="PROSITE" id="PS51257">
    <property type="entry name" value="PROKAR_LIPOPROTEIN"/>
    <property type="match status" value="1"/>
</dbReference>
<dbReference type="InterPro" id="IPR027843">
    <property type="entry name" value="DUF4440"/>
</dbReference>
<dbReference type="AlphaFoldDB" id="A0A1G9IZ33"/>
<evidence type="ECO:0000259" key="2">
    <source>
        <dbReference type="Pfam" id="PF14534"/>
    </source>
</evidence>
<feature type="domain" description="DUF4440" evidence="2">
    <location>
        <begin position="35"/>
        <end position="136"/>
    </location>
</feature>
<sequence length="146" mass="15867">MRPGTIRILAAGALALACAIPMTAAADMAADEAAILDIWSSYSAARVAGDAETWLNLWDKEGIRMPPGVPAVDFATFAPGTPERFANAPASMEIKAEEVMILGDYAYSRGTFTVNNAVEGKFLTIFRRQEDGTWRIYRDAFNMNAK</sequence>
<dbReference type="Pfam" id="PF14534">
    <property type="entry name" value="DUF4440"/>
    <property type="match status" value="1"/>
</dbReference>
<dbReference type="Gene3D" id="3.10.450.50">
    <property type="match status" value="1"/>
</dbReference>